<organism evidence="1 2">
    <name type="scientific">Alternaria gaisen</name>
    <dbReference type="NCBI Taxonomy" id="167740"/>
    <lineage>
        <taxon>Eukaryota</taxon>
        <taxon>Fungi</taxon>
        <taxon>Dikarya</taxon>
        <taxon>Ascomycota</taxon>
        <taxon>Pezizomycotina</taxon>
        <taxon>Dothideomycetes</taxon>
        <taxon>Pleosporomycetidae</taxon>
        <taxon>Pleosporales</taxon>
        <taxon>Pleosporineae</taxon>
        <taxon>Pleosporaceae</taxon>
        <taxon>Alternaria</taxon>
        <taxon>Alternaria sect. Alternaria</taxon>
    </lineage>
</organism>
<sequence length="133" mass="15228">MNQDSTTILTPESPVSASDTSNKLTDRAIEQYRLEQSTQEEFDHATIENSDRKYAQKLQECKQKHFADLAGLKCALEKDLRNLEEEHGAEITELVNISDENRRKLTEKYKTTAWRDAGTQTEWLNVVASTCHP</sequence>
<proteinExistence type="predicted"/>
<evidence type="ECO:0000313" key="2">
    <source>
        <dbReference type="Proteomes" id="UP000293547"/>
    </source>
</evidence>
<gene>
    <name evidence="1" type="ORF">AG0111_0g11667</name>
</gene>
<evidence type="ECO:0000313" key="1">
    <source>
        <dbReference type="EMBL" id="KAB2099946.1"/>
    </source>
</evidence>
<accession>A0ACB6F680</accession>
<protein>
    <submittedName>
        <fullName evidence="1">Uncharacterized protein</fullName>
    </submittedName>
</protein>
<dbReference type="Proteomes" id="UP000293547">
    <property type="component" value="Unassembled WGS sequence"/>
</dbReference>
<reference evidence="1 2" key="1">
    <citation type="journal article" date="2019" name="bioRxiv">
        <title>Genomics, evolutionary history and diagnostics of the Alternaria alternata species group including apple and Asian pear pathotypes.</title>
        <authorList>
            <person name="Armitage A.D."/>
            <person name="Cockerton H.M."/>
            <person name="Sreenivasaprasad S."/>
            <person name="Woodhall J.W."/>
            <person name="Lane C.R."/>
            <person name="Harrison R.J."/>
            <person name="Clarkson J.P."/>
        </authorList>
    </citation>
    <scope>NUCLEOTIDE SEQUENCE [LARGE SCALE GENOMIC DNA]</scope>
    <source>
        <strain evidence="1 2">FERA 650</strain>
    </source>
</reference>
<comment type="caution">
    <text evidence="1">The sequence shown here is derived from an EMBL/GenBank/DDBJ whole genome shotgun (WGS) entry which is preliminary data.</text>
</comment>
<keyword evidence="2" id="KW-1185">Reference proteome</keyword>
<dbReference type="EMBL" id="PDWZ02000014">
    <property type="protein sequence ID" value="KAB2099946.1"/>
    <property type="molecule type" value="Genomic_DNA"/>
</dbReference>
<name>A0ACB6F680_9PLEO</name>